<name>K3Y3A8_SETIT</name>
<protein>
    <recommendedName>
        <fullName evidence="4">Ubiquitin-like protease family profile domain-containing protein</fullName>
    </recommendedName>
</protein>
<dbReference type="InParanoid" id="K3Y3A8"/>
<dbReference type="InterPro" id="IPR038765">
    <property type="entry name" value="Papain-like_cys_pep_sf"/>
</dbReference>
<dbReference type="PANTHER" id="PTHR33018:SF19">
    <property type="entry name" value="OS12G0558775 PROTEIN"/>
    <property type="match status" value="1"/>
</dbReference>
<dbReference type="HOGENOM" id="CLU_812336_0_0_1"/>
<evidence type="ECO:0000313" key="3">
    <source>
        <dbReference type="Proteomes" id="UP000004995"/>
    </source>
</evidence>
<reference evidence="3" key="1">
    <citation type="journal article" date="2012" name="Nat. Biotechnol.">
        <title>Reference genome sequence of the model plant Setaria.</title>
        <authorList>
            <person name="Bennetzen J.L."/>
            <person name="Schmutz J."/>
            <person name="Wang H."/>
            <person name="Percifield R."/>
            <person name="Hawkins J."/>
            <person name="Pontaroli A.C."/>
            <person name="Estep M."/>
            <person name="Feng L."/>
            <person name="Vaughn J.N."/>
            <person name="Grimwood J."/>
            <person name="Jenkins J."/>
            <person name="Barry K."/>
            <person name="Lindquist E."/>
            <person name="Hellsten U."/>
            <person name="Deshpande S."/>
            <person name="Wang X."/>
            <person name="Wu X."/>
            <person name="Mitros T."/>
            <person name="Triplett J."/>
            <person name="Yang X."/>
            <person name="Ye C.Y."/>
            <person name="Mauro-Herrera M."/>
            <person name="Wang L."/>
            <person name="Li P."/>
            <person name="Sharma M."/>
            <person name="Sharma R."/>
            <person name="Ronald P.C."/>
            <person name="Panaud O."/>
            <person name="Kellogg E.A."/>
            <person name="Brutnell T.P."/>
            <person name="Doust A.N."/>
            <person name="Tuskan G.A."/>
            <person name="Rokhsar D."/>
            <person name="Devos K.M."/>
        </authorList>
    </citation>
    <scope>NUCLEOTIDE SEQUENCE [LARGE SCALE GENOMIC DNA]</scope>
    <source>
        <strain evidence="3">cv. Yugu1</strain>
    </source>
</reference>
<dbReference type="AlphaFoldDB" id="K3Y3A8"/>
<accession>K3Y3A8</accession>
<reference evidence="2" key="2">
    <citation type="submission" date="2018-08" db="UniProtKB">
        <authorList>
            <consortium name="EnsemblPlants"/>
        </authorList>
    </citation>
    <scope>IDENTIFICATION</scope>
    <source>
        <strain evidence="2">Yugu1</strain>
    </source>
</reference>
<feature type="compositionally biased region" description="Polar residues" evidence="1">
    <location>
        <begin position="127"/>
        <end position="143"/>
    </location>
</feature>
<proteinExistence type="predicted"/>
<dbReference type="EMBL" id="AGNK02002585">
    <property type="status" value="NOT_ANNOTATED_CDS"/>
    <property type="molecule type" value="Genomic_DNA"/>
</dbReference>
<dbReference type="PANTHER" id="PTHR33018">
    <property type="entry name" value="OS10G0338966 PROTEIN-RELATED"/>
    <property type="match status" value="1"/>
</dbReference>
<feature type="region of interest" description="Disordered" evidence="1">
    <location>
        <begin position="112"/>
        <end position="204"/>
    </location>
</feature>
<evidence type="ECO:0000256" key="1">
    <source>
        <dbReference type="SAM" id="MobiDB-lite"/>
    </source>
</evidence>
<dbReference type="Gramene" id="KQL11210">
    <property type="protein sequence ID" value="KQL11210"/>
    <property type="gene ID" value="SETIT_008693mg"/>
</dbReference>
<dbReference type="Proteomes" id="UP000004995">
    <property type="component" value="Unassembled WGS sequence"/>
</dbReference>
<dbReference type="Gene3D" id="3.40.395.10">
    <property type="entry name" value="Adenoviral Proteinase, Chain A"/>
    <property type="match status" value="1"/>
</dbReference>
<evidence type="ECO:0008006" key="4">
    <source>
        <dbReference type="Google" id="ProtNLM"/>
    </source>
</evidence>
<keyword evidence="3" id="KW-1185">Reference proteome</keyword>
<evidence type="ECO:0000313" key="2">
    <source>
        <dbReference type="EnsemblPlants" id="KQL11210"/>
    </source>
</evidence>
<organism evidence="2 3">
    <name type="scientific">Setaria italica</name>
    <name type="common">Foxtail millet</name>
    <name type="synonym">Panicum italicum</name>
    <dbReference type="NCBI Taxonomy" id="4555"/>
    <lineage>
        <taxon>Eukaryota</taxon>
        <taxon>Viridiplantae</taxon>
        <taxon>Streptophyta</taxon>
        <taxon>Embryophyta</taxon>
        <taxon>Tracheophyta</taxon>
        <taxon>Spermatophyta</taxon>
        <taxon>Magnoliopsida</taxon>
        <taxon>Liliopsida</taxon>
        <taxon>Poales</taxon>
        <taxon>Poaceae</taxon>
        <taxon>PACMAD clade</taxon>
        <taxon>Panicoideae</taxon>
        <taxon>Panicodae</taxon>
        <taxon>Paniceae</taxon>
        <taxon>Cenchrinae</taxon>
        <taxon>Setaria</taxon>
    </lineage>
</organism>
<dbReference type="SUPFAM" id="SSF54001">
    <property type="entry name" value="Cysteine proteinases"/>
    <property type="match status" value="1"/>
</dbReference>
<dbReference type="EnsemblPlants" id="KQL11210">
    <property type="protein sequence ID" value="KQL11210"/>
    <property type="gene ID" value="SETIT_008693mg"/>
</dbReference>
<sequence>MQHGGGGFIAGECRTPHGASEIGRYVASSSARSIANVRYPVDEIQVETPCRLVIPYGRKQNNNGSCVPKGTPPEYSWVQVVTMLDESCELDIPTDEGIEVLDIVLNINASAETSRPNQDEPMVATTKGEQPTQSHVQGATNEGEQPMPLSPILEGLTEEEWTSFPQGDDPTSSRPPSPPPERPPSPAPQPPAVPRMVRTYDNKDPSTQVDKFLNVLKNKASSSDEKSVACGPSRDHWICICIYPKLRFAMILDSARFTKDSYKEFLGIVQNAHRLYVLIGGECPENRKKVMKIITHRWCHKQPSCSVLCGYYVCKFLRNNGRYRTNPEDMPRIDTCDAALEDRGIANICRT</sequence>
<feature type="compositionally biased region" description="Pro residues" evidence="1">
    <location>
        <begin position="173"/>
        <end position="193"/>
    </location>
</feature>